<dbReference type="Gene3D" id="3.40.190.10">
    <property type="entry name" value="Periplasmic binding protein-like II"/>
    <property type="match status" value="2"/>
</dbReference>
<evidence type="ECO:0000313" key="2">
    <source>
        <dbReference type="Proteomes" id="UP000713596"/>
    </source>
</evidence>
<proteinExistence type="predicted"/>
<feature type="non-terminal residue" evidence="1">
    <location>
        <position position="1"/>
    </location>
</feature>
<dbReference type="AlphaFoldDB" id="A0A948WQ83"/>
<reference evidence="1" key="2">
    <citation type="submission" date="2021-04" db="EMBL/GenBank/DDBJ databases">
        <authorList>
            <person name="Gilroy R."/>
        </authorList>
    </citation>
    <scope>NUCLEOTIDE SEQUENCE</scope>
    <source>
        <strain evidence="1">B5_2728</strain>
    </source>
</reference>
<accession>A0A948WQ83</accession>
<evidence type="ECO:0000313" key="1">
    <source>
        <dbReference type="EMBL" id="MBU3806377.1"/>
    </source>
</evidence>
<reference evidence="1" key="1">
    <citation type="journal article" date="2021" name="PeerJ">
        <title>Extensive microbial diversity within the chicken gut microbiome revealed by metagenomics and culture.</title>
        <authorList>
            <person name="Gilroy R."/>
            <person name="Ravi A."/>
            <person name="Getino M."/>
            <person name="Pursley I."/>
            <person name="Horton D.L."/>
            <person name="Alikhan N.F."/>
            <person name="Baker D."/>
            <person name="Gharbi K."/>
            <person name="Hall N."/>
            <person name="Watson M."/>
            <person name="Adriaenssens E.M."/>
            <person name="Foster-Nyarko E."/>
            <person name="Jarju S."/>
            <person name="Secka A."/>
            <person name="Antonio M."/>
            <person name="Oren A."/>
            <person name="Chaudhuri R.R."/>
            <person name="La Ragione R."/>
            <person name="Hildebrand F."/>
            <person name="Pallen M.J."/>
        </authorList>
    </citation>
    <scope>NUCLEOTIDE SEQUENCE</scope>
    <source>
        <strain evidence="1">B5_2728</strain>
    </source>
</reference>
<comment type="caution">
    <text evidence="1">The sequence shown here is derived from an EMBL/GenBank/DDBJ whole genome shotgun (WGS) entry which is preliminary data.</text>
</comment>
<gene>
    <name evidence="1" type="ORF">H9882_05740</name>
</gene>
<protein>
    <submittedName>
        <fullName evidence="1">Transporter substrate-binding domain-containing protein</fullName>
    </submittedName>
</protein>
<organism evidence="1 2">
    <name type="scientific">Candidatus Allofournierella pullistercoris</name>
    <dbReference type="NCBI Taxonomy" id="2838597"/>
    <lineage>
        <taxon>Bacteria</taxon>
        <taxon>Bacillati</taxon>
        <taxon>Bacillota</taxon>
        <taxon>Clostridia</taxon>
        <taxon>Eubacteriales</taxon>
        <taxon>Oscillospiraceae</taxon>
        <taxon>Allofournierella</taxon>
    </lineage>
</organism>
<dbReference type="EMBL" id="JAHLFP010000046">
    <property type="protein sequence ID" value="MBU3806377.1"/>
    <property type="molecule type" value="Genomic_DNA"/>
</dbReference>
<sequence>SMVQEGTDFSDLMVVPGIRLSEELYAVGFRENSPETVEKVNQALKELVEDGTVARLADKYPTVLVCLEGVE</sequence>
<dbReference type="Proteomes" id="UP000713596">
    <property type="component" value="Unassembled WGS sequence"/>
</dbReference>
<dbReference type="SUPFAM" id="SSF53850">
    <property type="entry name" value="Periplasmic binding protein-like II"/>
    <property type="match status" value="1"/>
</dbReference>
<name>A0A948WQ83_9FIRM</name>